<dbReference type="EMBL" id="HBGA01047118">
    <property type="protein sequence ID" value="CAD9006189.1"/>
    <property type="molecule type" value="Transcribed_RNA"/>
</dbReference>
<dbReference type="AlphaFoldDB" id="A0A7S1IA95"/>
<name>A0A7S1IA95_9EUGL</name>
<accession>A0A7S1IA95</accession>
<organism evidence="1">
    <name type="scientific">Eutreptiella gymnastica</name>
    <dbReference type="NCBI Taxonomy" id="73025"/>
    <lineage>
        <taxon>Eukaryota</taxon>
        <taxon>Discoba</taxon>
        <taxon>Euglenozoa</taxon>
        <taxon>Euglenida</taxon>
        <taxon>Spirocuta</taxon>
        <taxon>Euglenophyceae</taxon>
        <taxon>Eutreptiales</taxon>
        <taxon>Eutreptiaceae</taxon>
        <taxon>Eutreptiella</taxon>
    </lineage>
</organism>
<proteinExistence type="predicted"/>
<protein>
    <submittedName>
        <fullName evidence="1">Uncharacterized protein</fullName>
    </submittedName>
</protein>
<evidence type="ECO:0000313" key="1">
    <source>
        <dbReference type="EMBL" id="CAD9006189.1"/>
    </source>
</evidence>
<sequence>MIQDVTHMVPICVCPGWSCVLCVFAAQHKAFDDAHYMHRFRLHRRAPEARFGLFQVVVIISPHSFPRRPTFGHQSVCHPFGWCTLRSAIRFVAETVDNLVIQPLQVISPS</sequence>
<gene>
    <name evidence="1" type="ORF">EGYM00392_LOCUS17279</name>
</gene>
<reference evidence="1" key="1">
    <citation type="submission" date="2021-01" db="EMBL/GenBank/DDBJ databases">
        <authorList>
            <person name="Corre E."/>
            <person name="Pelletier E."/>
            <person name="Niang G."/>
            <person name="Scheremetjew M."/>
            <person name="Finn R."/>
            <person name="Kale V."/>
            <person name="Holt S."/>
            <person name="Cochrane G."/>
            <person name="Meng A."/>
            <person name="Brown T."/>
            <person name="Cohen L."/>
        </authorList>
    </citation>
    <scope>NUCLEOTIDE SEQUENCE</scope>
    <source>
        <strain evidence="1">NIES-381</strain>
    </source>
</reference>